<dbReference type="Proteomes" id="UP000815325">
    <property type="component" value="Unassembled WGS sequence"/>
</dbReference>
<dbReference type="EMBL" id="MU069535">
    <property type="protein sequence ID" value="KAF5839712.1"/>
    <property type="molecule type" value="Genomic_DNA"/>
</dbReference>
<name>A0ABQ7GYN0_DUNSA</name>
<evidence type="ECO:0000256" key="1">
    <source>
        <dbReference type="SAM" id="MobiDB-lite"/>
    </source>
</evidence>
<comment type="caution">
    <text evidence="2">The sequence shown here is derived from an EMBL/GenBank/DDBJ whole genome shotgun (WGS) entry which is preliminary data.</text>
</comment>
<feature type="compositionally biased region" description="Low complexity" evidence="1">
    <location>
        <begin position="82"/>
        <end position="102"/>
    </location>
</feature>
<feature type="compositionally biased region" description="Acidic residues" evidence="1">
    <location>
        <begin position="44"/>
        <end position="81"/>
    </location>
</feature>
<keyword evidence="3" id="KW-1185">Reference proteome</keyword>
<reference evidence="2" key="1">
    <citation type="submission" date="2017-08" db="EMBL/GenBank/DDBJ databases">
        <authorList>
            <person name="Polle J.E."/>
            <person name="Barry K."/>
            <person name="Cushman J."/>
            <person name="Schmutz J."/>
            <person name="Tran D."/>
            <person name="Hathwaick L.T."/>
            <person name="Yim W.C."/>
            <person name="Jenkins J."/>
            <person name="Mckie-Krisberg Z.M."/>
            <person name="Prochnik S."/>
            <person name="Lindquist E."/>
            <person name="Dockter R.B."/>
            <person name="Adam C."/>
            <person name="Molina H."/>
            <person name="Bunkerborg J."/>
            <person name="Jin E."/>
            <person name="Buchheim M."/>
            <person name="Magnuson J."/>
        </authorList>
    </citation>
    <scope>NUCLEOTIDE SEQUENCE</scope>
    <source>
        <strain evidence="2">CCAP 19/18</strain>
    </source>
</reference>
<feature type="compositionally biased region" description="Basic and acidic residues" evidence="1">
    <location>
        <begin position="166"/>
        <end position="175"/>
    </location>
</feature>
<protein>
    <submittedName>
        <fullName evidence="2">Uncharacterized protein</fullName>
    </submittedName>
</protein>
<dbReference type="InterPro" id="IPR044285">
    <property type="entry name" value="PWP1"/>
</dbReference>
<feature type="compositionally biased region" description="Basic and acidic residues" evidence="1">
    <location>
        <begin position="30"/>
        <end position="43"/>
    </location>
</feature>
<gene>
    <name evidence="2" type="ORF">DUNSADRAFT_141</name>
</gene>
<feature type="region of interest" description="Disordered" evidence="1">
    <location>
        <begin position="1"/>
        <end position="175"/>
    </location>
</feature>
<dbReference type="PANTHER" id="PTHR14091">
    <property type="entry name" value="PERIODIC TRYPTOPHAN PROTEIN 1"/>
    <property type="match status" value="1"/>
</dbReference>
<evidence type="ECO:0000313" key="3">
    <source>
        <dbReference type="Proteomes" id="UP000815325"/>
    </source>
</evidence>
<evidence type="ECO:0000313" key="2">
    <source>
        <dbReference type="EMBL" id="KAF5839712.1"/>
    </source>
</evidence>
<accession>A0ABQ7GYN0</accession>
<proteinExistence type="predicted"/>
<sequence length="190" mass="20183">MISALAWVPKGASRATPKHAEPSADELEEIKEQLQRKAERGLLEDGEEDGMTEEDEEGGSSEEMEEAEQEGSSSGEEEEGSEGAVARARAMAAAVASSSGGSSKKKGGSRTATDNIEASLRELDMDHYDDDDGPNLVSRGVAGQALDIYPEEDPYMTGGDGDSEDGSEKADLEIKPTDLVIMAARNEVRM</sequence>
<dbReference type="PANTHER" id="PTHR14091:SF0">
    <property type="entry name" value="PERIODIC TRYPTOPHAN PROTEIN 1 HOMOLOG"/>
    <property type="match status" value="1"/>
</dbReference>
<organism evidence="2 3">
    <name type="scientific">Dunaliella salina</name>
    <name type="common">Green alga</name>
    <name type="synonym">Protococcus salinus</name>
    <dbReference type="NCBI Taxonomy" id="3046"/>
    <lineage>
        <taxon>Eukaryota</taxon>
        <taxon>Viridiplantae</taxon>
        <taxon>Chlorophyta</taxon>
        <taxon>core chlorophytes</taxon>
        <taxon>Chlorophyceae</taxon>
        <taxon>CS clade</taxon>
        <taxon>Chlamydomonadales</taxon>
        <taxon>Dunaliellaceae</taxon>
        <taxon>Dunaliella</taxon>
    </lineage>
</organism>